<dbReference type="InterPro" id="IPR023210">
    <property type="entry name" value="NADP_OxRdtase_dom"/>
</dbReference>
<reference evidence="3 4" key="1">
    <citation type="submission" date="2019-06" db="EMBL/GenBank/DDBJ databases">
        <title>Whole genome sequence for Cellvibrionaceae sp. R142.</title>
        <authorList>
            <person name="Wang G."/>
        </authorList>
    </citation>
    <scope>NUCLEOTIDE SEQUENCE [LARGE SCALE GENOMIC DNA]</scope>
    <source>
        <strain evidence="3 4">R142</strain>
    </source>
</reference>
<dbReference type="SUPFAM" id="SSF51430">
    <property type="entry name" value="NAD(P)-linked oxidoreductase"/>
    <property type="match status" value="1"/>
</dbReference>
<dbReference type="RefSeq" id="WP_142928427.1">
    <property type="nucleotide sequence ID" value="NZ_ML660098.1"/>
</dbReference>
<dbReference type="PROSITE" id="PS51318">
    <property type="entry name" value="TAT"/>
    <property type="match status" value="1"/>
</dbReference>
<keyword evidence="1" id="KW-0732">Signal</keyword>
<dbReference type="EMBL" id="VHSG01000019">
    <property type="protein sequence ID" value="TQV72697.1"/>
    <property type="molecule type" value="Genomic_DNA"/>
</dbReference>
<feature type="domain" description="NADP-dependent oxidoreductase" evidence="2">
    <location>
        <begin position="53"/>
        <end position="300"/>
    </location>
</feature>
<evidence type="ECO:0000313" key="3">
    <source>
        <dbReference type="EMBL" id="TQV72697.1"/>
    </source>
</evidence>
<dbReference type="AlphaFoldDB" id="A0A545T633"/>
<dbReference type="PANTHER" id="PTHR43312:SF1">
    <property type="entry name" value="NADP-DEPENDENT OXIDOREDUCTASE DOMAIN-CONTAINING PROTEIN"/>
    <property type="match status" value="1"/>
</dbReference>
<evidence type="ECO:0000313" key="4">
    <source>
        <dbReference type="Proteomes" id="UP000319732"/>
    </source>
</evidence>
<protein>
    <submittedName>
        <fullName evidence="3">Aldo/keto reductase</fullName>
    </submittedName>
</protein>
<dbReference type="Pfam" id="PF00248">
    <property type="entry name" value="Aldo_ket_red"/>
    <property type="match status" value="1"/>
</dbReference>
<organism evidence="3 4">
    <name type="scientific">Exilibacterium tricleocarpae</name>
    <dbReference type="NCBI Taxonomy" id="2591008"/>
    <lineage>
        <taxon>Bacteria</taxon>
        <taxon>Pseudomonadati</taxon>
        <taxon>Pseudomonadota</taxon>
        <taxon>Gammaproteobacteria</taxon>
        <taxon>Cellvibrionales</taxon>
        <taxon>Cellvibrionaceae</taxon>
        <taxon>Exilibacterium</taxon>
    </lineage>
</organism>
<dbReference type="InterPro" id="IPR036812">
    <property type="entry name" value="NAD(P)_OxRdtase_dom_sf"/>
</dbReference>
<dbReference type="CDD" id="cd19095">
    <property type="entry name" value="AKR_PA4992-like"/>
    <property type="match status" value="1"/>
</dbReference>
<dbReference type="Gene3D" id="3.20.20.100">
    <property type="entry name" value="NADP-dependent oxidoreductase domain"/>
    <property type="match status" value="1"/>
</dbReference>
<dbReference type="InterPro" id="IPR053135">
    <property type="entry name" value="AKR2_Oxidoreductase"/>
</dbReference>
<feature type="chain" id="PRO_5022128773" evidence="1">
    <location>
        <begin position="30"/>
        <end position="311"/>
    </location>
</feature>
<evidence type="ECO:0000259" key="2">
    <source>
        <dbReference type="Pfam" id="PF00248"/>
    </source>
</evidence>
<name>A0A545T633_9GAMM</name>
<proteinExistence type="predicted"/>
<gene>
    <name evidence="3" type="ORF">FKG94_18590</name>
</gene>
<sequence>MNDRCLISRRRLLSSVSVLCAGGVMGAGAAPAVLTPAVHTKVIPASGETLPVIGMGTWITFNVGNDPQARAQRTQVLQTFFQAGGGMVDSSPMYGHAEEVMGHCLGRLGPQPGLFTATKVWSTLGSRGNDQIADSHRLWGVERFDLLQVHNLVAWREHLKTLFAMKERDELRYVGVTTSHGRRHGDLEKLLKSQPLDFVQLTYNVLDREVEQRLLPLARERGVAVIVNRPFQGGALFERFGHRPLPAWAADIGCDNWAQFFLKFTVSHPAVTCAIPATSQVPHMVENMGALRGPLPDAAMRVRMVNYLQSL</sequence>
<dbReference type="PANTHER" id="PTHR43312">
    <property type="entry name" value="D-THREO-ALDOSE 1-DEHYDROGENASE"/>
    <property type="match status" value="1"/>
</dbReference>
<evidence type="ECO:0000256" key="1">
    <source>
        <dbReference type="SAM" id="SignalP"/>
    </source>
</evidence>
<dbReference type="OrthoDB" id="8563187at2"/>
<keyword evidence="4" id="KW-1185">Reference proteome</keyword>
<dbReference type="Proteomes" id="UP000319732">
    <property type="component" value="Unassembled WGS sequence"/>
</dbReference>
<feature type="signal peptide" evidence="1">
    <location>
        <begin position="1"/>
        <end position="29"/>
    </location>
</feature>
<comment type="caution">
    <text evidence="3">The sequence shown here is derived from an EMBL/GenBank/DDBJ whole genome shotgun (WGS) entry which is preliminary data.</text>
</comment>
<accession>A0A545T633</accession>
<dbReference type="InterPro" id="IPR006311">
    <property type="entry name" value="TAT_signal"/>
</dbReference>